<organism evidence="6 7">
    <name type="scientific">Limobrevibacterium gyesilva</name>
    <dbReference type="NCBI Taxonomy" id="2991712"/>
    <lineage>
        <taxon>Bacteria</taxon>
        <taxon>Pseudomonadati</taxon>
        <taxon>Pseudomonadota</taxon>
        <taxon>Alphaproteobacteria</taxon>
        <taxon>Acetobacterales</taxon>
        <taxon>Acetobacteraceae</taxon>
        <taxon>Limobrevibacterium</taxon>
    </lineage>
</organism>
<feature type="transmembrane region" description="Helical" evidence="5">
    <location>
        <begin position="26"/>
        <end position="55"/>
    </location>
</feature>
<gene>
    <name evidence="6" type="primary">trbD</name>
    <name evidence="6" type="ORF">OL599_24245</name>
</gene>
<dbReference type="InterPro" id="IPR007792">
    <property type="entry name" value="T4SS_VirB3/TrbD/AvhB"/>
</dbReference>
<dbReference type="Proteomes" id="UP001165679">
    <property type="component" value="Unassembled WGS sequence"/>
</dbReference>
<evidence type="ECO:0000256" key="2">
    <source>
        <dbReference type="ARBA" id="ARBA00022692"/>
    </source>
</evidence>
<dbReference type="Pfam" id="PF05101">
    <property type="entry name" value="VirB3"/>
    <property type="match status" value="1"/>
</dbReference>
<evidence type="ECO:0000313" key="6">
    <source>
        <dbReference type="EMBL" id="MCW3477676.1"/>
    </source>
</evidence>
<proteinExistence type="predicted"/>
<comment type="caution">
    <text evidence="6">The sequence shown here is derived from an EMBL/GenBank/DDBJ whole genome shotgun (WGS) entry which is preliminary data.</text>
</comment>
<evidence type="ECO:0000256" key="1">
    <source>
        <dbReference type="ARBA" id="ARBA00004370"/>
    </source>
</evidence>
<keyword evidence="3 5" id="KW-1133">Transmembrane helix</keyword>
<dbReference type="InterPro" id="IPR016704">
    <property type="entry name" value="Conjugal_tfr_TrbD"/>
</dbReference>
<accession>A0AA42CHW1</accession>
<evidence type="ECO:0000256" key="5">
    <source>
        <dbReference type="SAM" id="Phobius"/>
    </source>
</evidence>
<evidence type="ECO:0000313" key="7">
    <source>
        <dbReference type="Proteomes" id="UP001165679"/>
    </source>
</evidence>
<protein>
    <submittedName>
        <fullName evidence="6">Conjugal transfer protein TrbD</fullName>
    </submittedName>
</protein>
<dbReference type="NCBIfam" id="NF010395">
    <property type="entry name" value="PRK13823.1"/>
    <property type="match status" value="1"/>
</dbReference>
<dbReference type="GO" id="GO:0016020">
    <property type="term" value="C:membrane"/>
    <property type="evidence" value="ECO:0007669"/>
    <property type="project" value="UniProtKB-SubCell"/>
</dbReference>
<reference evidence="6" key="1">
    <citation type="submission" date="2022-09" db="EMBL/GenBank/DDBJ databases">
        <title>Rhodovastum sp. nov. RN2-1 isolated from soil in Seongnam, South Korea.</title>
        <authorList>
            <person name="Le N.T."/>
        </authorList>
    </citation>
    <scope>NUCLEOTIDE SEQUENCE</scope>
    <source>
        <strain evidence="6">RN2-1</strain>
    </source>
</reference>
<dbReference type="RefSeq" id="WP_264716637.1">
    <property type="nucleotide sequence ID" value="NZ_JAPDNT010000045.1"/>
</dbReference>
<keyword evidence="4 5" id="KW-0472">Membrane</keyword>
<dbReference type="PIRSF" id="PIRSF017854">
    <property type="entry name" value="T4SS_TrbD"/>
    <property type="match status" value="1"/>
</dbReference>
<sequence>MTLRRLPLHRVLHRPSLFLGGEREPALTTAIIAGGLAVSGMNTVSFLVGAALWFASIPLLRWMAKADPQMTKVYLRQIRYRGYYPARSRPFRTD</sequence>
<name>A0AA42CHW1_9PROT</name>
<dbReference type="EMBL" id="JAPDNT010000045">
    <property type="protein sequence ID" value="MCW3477676.1"/>
    <property type="molecule type" value="Genomic_DNA"/>
</dbReference>
<keyword evidence="2 5" id="KW-0812">Transmembrane</keyword>
<comment type="subcellular location">
    <subcellularLocation>
        <location evidence="1">Membrane</location>
    </subcellularLocation>
</comment>
<keyword evidence="7" id="KW-1185">Reference proteome</keyword>
<evidence type="ECO:0000256" key="4">
    <source>
        <dbReference type="ARBA" id="ARBA00023136"/>
    </source>
</evidence>
<evidence type="ECO:0000256" key="3">
    <source>
        <dbReference type="ARBA" id="ARBA00022989"/>
    </source>
</evidence>
<dbReference type="AlphaFoldDB" id="A0AA42CHW1"/>
<reference evidence="6" key="2">
    <citation type="submission" date="2022-10" db="EMBL/GenBank/DDBJ databases">
        <authorList>
            <person name="Trinh H.N."/>
        </authorList>
    </citation>
    <scope>NUCLEOTIDE SEQUENCE</scope>
    <source>
        <strain evidence="6">RN2-1</strain>
    </source>
</reference>